<dbReference type="InterPro" id="IPR018062">
    <property type="entry name" value="HTH_AraC-typ_CS"/>
</dbReference>
<dbReference type="Pfam" id="PF02311">
    <property type="entry name" value="AraC_binding"/>
    <property type="match status" value="1"/>
</dbReference>
<dbReference type="PANTHER" id="PTHR43280">
    <property type="entry name" value="ARAC-FAMILY TRANSCRIPTIONAL REGULATOR"/>
    <property type="match status" value="1"/>
</dbReference>
<protein>
    <submittedName>
        <fullName evidence="5">AraC family transcriptional regulator</fullName>
    </submittedName>
</protein>
<dbReference type="GO" id="GO:0043565">
    <property type="term" value="F:sequence-specific DNA binding"/>
    <property type="evidence" value="ECO:0007669"/>
    <property type="project" value="InterPro"/>
</dbReference>
<dbReference type="Pfam" id="PF12833">
    <property type="entry name" value="HTH_18"/>
    <property type="match status" value="1"/>
</dbReference>
<dbReference type="PANTHER" id="PTHR43280:SF28">
    <property type="entry name" value="HTH-TYPE TRANSCRIPTIONAL ACTIVATOR RHAS"/>
    <property type="match status" value="1"/>
</dbReference>
<sequence length="272" mass="32396">MIDYAEKCMKSGAVFATERVSGINDNMPTPHYHEFYELYYLESGQRYHFIDNNMYHIEGGQFLLFEPYMLHHSYGDKDVPFCRLIIYFREDEIISANLKEILKGSTGAYQLSKEETQQFYQLMNMIYREKQNPQQYSNEYCQSLLNTMLIILFRNKRQKMKIEQKNQITEIISYINANYMYDLSIADIAGHFYMSPFYLCREFKKYTNTTINQYINKTRIMNAQRMLYSSDDNITNISINTGFASVSHFGRVFKEITGSTPTSWRKRRKSFE</sequence>
<evidence type="ECO:0000256" key="2">
    <source>
        <dbReference type="ARBA" id="ARBA00023125"/>
    </source>
</evidence>
<dbReference type="OrthoDB" id="9772063at2"/>
<comment type="caution">
    <text evidence="5">The sequence shown here is derived from an EMBL/GenBank/DDBJ whole genome shotgun (WGS) entry which is preliminary data.</text>
</comment>
<dbReference type="PRINTS" id="PR00032">
    <property type="entry name" value="HTHARAC"/>
</dbReference>
<keyword evidence="1" id="KW-0805">Transcription regulation</keyword>
<dbReference type="SUPFAM" id="SSF51215">
    <property type="entry name" value="Regulatory protein AraC"/>
    <property type="match status" value="1"/>
</dbReference>
<evidence type="ECO:0000256" key="1">
    <source>
        <dbReference type="ARBA" id="ARBA00023015"/>
    </source>
</evidence>
<evidence type="ECO:0000313" key="6">
    <source>
        <dbReference type="Proteomes" id="UP000461768"/>
    </source>
</evidence>
<organism evidence="5 6">
    <name type="scientific">Candidatus Galacturonatibacter soehngenii</name>
    <dbReference type="NCBI Taxonomy" id="2307010"/>
    <lineage>
        <taxon>Bacteria</taxon>
        <taxon>Bacillati</taxon>
        <taxon>Bacillota</taxon>
        <taxon>Clostridia</taxon>
        <taxon>Lachnospirales</taxon>
        <taxon>Lachnospiraceae</taxon>
        <taxon>Candidatus Galacturonatibacter</taxon>
    </lineage>
</organism>
<keyword evidence="6" id="KW-1185">Reference proteome</keyword>
<name>A0A7V7QK57_9FIRM</name>
<dbReference type="Gene3D" id="2.60.120.10">
    <property type="entry name" value="Jelly Rolls"/>
    <property type="match status" value="1"/>
</dbReference>
<dbReference type="RefSeq" id="WP_151145081.1">
    <property type="nucleotide sequence ID" value="NZ_WAGX01000005.1"/>
</dbReference>
<gene>
    <name evidence="5" type="ORF">F7O84_11360</name>
</gene>
<dbReference type="SMART" id="SM00342">
    <property type="entry name" value="HTH_ARAC"/>
    <property type="match status" value="1"/>
</dbReference>
<evidence type="ECO:0000313" key="5">
    <source>
        <dbReference type="EMBL" id="KAB1438149.1"/>
    </source>
</evidence>
<dbReference type="SUPFAM" id="SSF46689">
    <property type="entry name" value="Homeodomain-like"/>
    <property type="match status" value="2"/>
</dbReference>
<dbReference type="InterPro" id="IPR020449">
    <property type="entry name" value="Tscrpt_reg_AraC-type_HTH"/>
</dbReference>
<dbReference type="EMBL" id="WAGX01000005">
    <property type="protein sequence ID" value="KAB1438149.1"/>
    <property type="molecule type" value="Genomic_DNA"/>
</dbReference>
<dbReference type="InterPro" id="IPR037923">
    <property type="entry name" value="HTH-like"/>
</dbReference>
<evidence type="ECO:0000256" key="3">
    <source>
        <dbReference type="ARBA" id="ARBA00023163"/>
    </source>
</evidence>
<reference evidence="5 6" key="1">
    <citation type="submission" date="2019-09" db="EMBL/GenBank/DDBJ databases">
        <authorList>
            <person name="Valk L.C."/>
        </authorList>
    </citation>
    <scope>NUCLEOTIDE SEQUENCE [LARGE SCALE GENOMIC DNA]</scope>
    <source>
        <strain evidence="5">GalUA</strain>
    </source>
</reference>
<dbReference type="Proteomes" id="UP000461768">
    <property type="component" value="Unassembled WGS sequence"/>
</dbReference>
<dbReference type="PROSITE" id="PS00041">
    <property type="entry name" value="HTH_ARAC_FAMILY_1"/>
    <property type="match status" value="1"/>
</dbReference>
<dbReference type="AlphaFoldDB" id="A0A7V7QK57"/>
<accession>A0A7V7QK57</accession>
<proteinExistence type="predicted"/>
<keyword evidence="3" id="KW-0804">Transcription</keyword>
<feature type="domain" description="HTH araC/xylS-type" evidence="4">
    <location>
        <begin position="169"/>
        <end position="267"/>
    </location>
</feature>
<dbReference type="PROSITE" id="PS01124">
    <property type="entry name" value="HTH_ARAC_FAMILY_2"/>
    <property type="match status" value="1"/>
</dbReference>
<dbReference type="InterPro" id="IPR009057">
    <property type="entry name" value="Homeodomain-like_sf"/>
</dbReference>
<dbReference type="InterPro" id="IPR014710">
    <property type="entry name" value="RmlC-like_jellyroll"/>
</dbReference>
<evidence type="ECO:0000259" key="4">
    <source>
        <dbReference type="PROSITE" id="PS01124"/>
    </source>
</evidence>
<dbReference type="GO" id="GO:0003700">
    <property type="term" value="F:DNA-binding transcription factor activity"/>
    <property type="evidence" value="ECO:0007669"/>
    <property type="project" value="InterPro"/>
</dbReference>
<dbReference type="InterPro" id="IPR018060">
    <property type="entry name" value="HTH_AraC"/>
</dbReference>
<reference evidence="5 6" key="2">
    <citation type="submission" date="2020-02" db="EMBL/GenBank/DDBJ databases">
        <title>Candidatus Galacturonibacter soehngenii shows hetero-acetogenic catabolism of galacturonic acid but lacks a canonical carbon monoxide dehydrogenase/acetyl-CoA synthase complex.</title>
        <authorList>
            <person name="Diender M."/>
            <person name="Stouten G.R."/>
            <person name="Petersen J.F."/>
            <person name="Nielsen P.H."/>
            <person name="Dueholm M.S."/>
            <person name="Pronk J.T."/>
            <person name="Van Loosdrecht M.C.M."/>
        </authorList>
    </citation>
    <scope>NUCLEOTIDE SEQUENCE [LARGE SCALE GENOMIC DNA]</scope>
    <source>
        <strain evidence="5">GalUA</strain>
    </source>
</reference>
<dbReference type="InterPro" id="IPR003313">
    <property type="entry name" value="AraC-bd"/>
</dbReference>
<keyword evidence="2" id="KW-0238">DNA-binding</keyword>
<dbReference type="Gene3D" id="1.10.10.60">
    <property type="entry name" value="Homeodomain-like"/>
    <property type="match status" value="2"/>
</dbReference>